<dbReference type="InterPro" id="IPR007820">
    <property type="entry name" value="AbrB_fam"/>
</dbReference>
<accession>A0A9X1QPB6</accession>
<feature type="transmembrane region" description="Helical" evidence="1">
    <location>
        <begin position="7"/>
        <end position="25"/>
    </location>
</feature>
<reference evidence="2" key="1">
    <citation type="submission" date="2022-01" db="EMBL/GenBank/DDBJ databases">
        <title>Corynebacterium sp. nov isolated from isolated from the feces of the greater white-fronted geese (Anser albifrons) at Poyang Lake, PR China.</title>
        <authorList>
            <person name="Liu Q."/>
        </authorList>
    </citation>
    <scope>NUCLEOTIDE SEQUENCE</scope>
    <source>
        <strain evidence="2">JCM 32435</strain>
    </source>
</reference>
<evidence type="ECO:0000313" key="3">
    <source>
        <dbReference type="Proteomes" id="UP001139336"/>
    </source>
</evidence>
<feature type="transmembrane region" description="Helical" evidence="1">
    <location>
        <begin position="315"/>
        <end position="340"/>
    </location>
</feature>
<comment type="caution">
    <text evidence="2">The sequence shown here is derived from an EMBL/GenBank/DDBJ whole genome shotgun (WGS) entry which is preliminary data.</text>
</comment>
<dbReference type="Pfam" id="PF05145">
    <property type="entry name" value="AbrB"/>
    <property type="match status" value="1"/>
</dbReference>
<evidence type="ECO:0000256" key="1">
    <source>
        <dbReference type="SAM" id="Phobius"/>
    </source>
</evidence>
<protein>
    <submittedName>
        <fullName evidence="2">AbrB family transcriptional regulator</fullName>
    </submittedName>
</protein>
<dbReference type="NCBIfam" id="TIGR03082">
    <property type="entry name" value="Gneg_AbrB_dup"/>
    <property type="match status" value="1"/>
</dbReference>
<dbReference type="PANTHER" id="PTHR38457:SF1">
    <property type="entry name" value="REGULATOR ABRB-RELATED"/>
    <property type="match status" value="1"/>
</dbReference>
<dbReference type="RefSeq" id="WP_236117516.1">
    <property type="nucleotide sequence ID" value="NZ_JAKGSI010000001.1"/>
</dbReference>
<feature type="transmembrane region" description="Helical" evidence="1">
    <location>
        <begin position="85"/>
        <end position="108"/>
    </location>
</feature>
<name>A0A9X1QPB6_9CORY</name>
<feature type="transmembrane region" description="Helical" evidence="1">
    <location>
        <begin position="235"/>
        <end position="256"/>
    </location>
</feature>
<keyword evidence="1" id="KW-0472">Membrane</keyword>
<feature type="transmembrane region" description="Helical" evidence="1">
    <location>
        <begin position="268"/>
        <end position="295"/>
    </location>
</feature>
<dbReference type="EMBL" id="JAKGSI010000001">
    <property type="protein sequence ID" value="MCF4005710.1"/>
    <property type="molecule type" value="Genomic_DNA"/>
</dbReference>
<organism evidence="2 3">
    <name type="scientific">Corynebacterium uropygiale</name>
    <dbReference type="NCBI Taxonomy" id="1775911"/>
    <lineage>
        <taxon>Bacteria</taxon>
        <taxon>Bacillati</taxon>
        <taxon>Actinomycetota</taxon>
        <taxon>Actinomycetes</taxon>
        <taxon>Mycobacteriales</taxon>
        <taxon>Corynebacteriaceae</taxon>
        <taxon>Corynebacterium</taxon>
    </lineage>
</organism>
<keyword evidence="1" id="KW-1133">Transmembrane helix</keyword>
<dbReference type="PANTHER" id="PTHR38457">
    <property type="entry name" value="REGULATOR ABRB-RELATED"/>
    <property type="match status" value="1"/>
</dbReference>
<dbReference type="AlphaFoldDB" id="A0A9X1QPB6"/>
<keyword evidence="1" id="KW-0812">Transmembrane</keyword>
<dbReference type="PIRSF" id="PIRSF038991">
    <property type="entry name" value="Protein_AbrB"/>
    <property type="match status" value="1"/>
</dbReference>
<feature type="transmembrane region" description="Helical" evidence="1">
    <location>
        <begin position="173"/>
        <end position="196"/>
    </location>
</feature>
<sequence>MQRPQNLGPWIVIVVVSVALGVLLTVCDVPAAWLLAGIIGSGVVALVRRQQLRVTTWYSSLCRGFIGVLAAAPLLTAQVRELAPLLLPSVACGLLILGFSIGAAYLLFRWSRSLSPTTSVISMLPGGASYMATMAMELGVNHRLTTLSQFLRVLIVSMSLPIVVGIARPQSPAAAAAAAPQLNLASVLLIIAIALAGGPLARKLHIPAPSVFGPLLLTVLAGAILPDYFTLQPPVYLRDAALLTVGWLCGGAISVADLKLFAKLLAPLLLFTVLLMAFCAGLALAVSALLHVGYIDAYLATTPGAIDTVMALSSQYHIGPIVVAFQLVRLIFILLFVAFLGGHRSIVERWAH</sequence>
<dbReference type="Proteomes" id="UP001139336">
    <property type="component" value="Unassembled WGS sequence"/>
</dbReference>
<dbReference type="GO" id="GO:0010468">
    <property type="term" value="P:regulation of gene expression"/>
    <property type="evidence" value="ECO:0007669"/>
    <property type="project" value="InterPro"/>
</dbReference>
<dbReference type="GO" id="GO:0016020">
    <property type="term" value="C:membrane"/>
    <property type="evidence" value="ECO:0007669"/>
    <property type="project" value="InterPro"/>
</dbReference>
<evidence type="ECO:0000313" key="2">
    <source>
        <dbReference type="EMBL" id="MCF4005710.1"/>
    </source>
</evidence>
<feature type="transmembrane region" description="Helical" evidence="1">
    <location>
        <begin position="150"/>
        <end position="167"/>
    </location>
</feature>
<gene>
    <name evidence="2" type="ORF">L1O03_00760</name>
</gene>
<proteinExistence type="predicted"/>
<feature type="transmembrane region" description="Helical" evidence="1">
    <location>
        <begin position="31"/>
        <end position="48"/>
    </location>
</feature>
<keyword evidence="3" id="KW-1185">Reference proteome</keyword>
<feature type="transmembrane region" description="Helical" evidence="1">
    <location>
        <begin position="208"/>
        <end position="229"/>
    </location>
</feature>
<dbReference type="InterPro" id="IPR017516">
    <property type="entry name" value="AbrB_dup"/>
</dbReference>
<feature type="transmembrane region" description="Helical" evidence="1">
    <location>
        <begin position="60"/>
        <end position="79"/>
    </location>
</feature>